<keyword evidence="3" id="KW-1003">Cell membrane</keyword>
<dbReference type="EMBL" id="JAUSWJ010000001">
    <property type="protein sequence ID" value="MDQ0515902.1"/>
    <property type="molecule type" value="Genomic_DNA"/>
</dbReference>
<dbReference type="InterPro" id="IPR050957">
    <property type="entry name" value="BMP_lipoprotein"/>
</dbReference>
<dbReference type="PANTHER" id="PTHR34296:SF2">
    <property type="entry name" value="ABC TRANSPORTER GUANOSINE-BINDING PROTEIN NUPN"/>
    <property type="match status" value="1"/>
</dbReference>
<dbReference type="InterPro" id="IPR028082">
    <property type="entry name" value="Peripla_BP_I"/>
</dbReference>
<dbReference type="InterPro" id="IPR003760">
    <property type="entry name" value="PnrA-like"/>
</dbReference>
<keyword evidence="6" id="KW-0449">Lipoprotein</keyword>
<accession>A0ABU0M4L3</accession>
<evidence type="ECO:0000256" key="4">
    <source>
        <dbReference type="ARBA" id="ARBA00022729"/>
    </source>
</evidence>
<evidence type="ECO:0000256" key="2">
    <source>
        <dbReference type="ARBA" id="ARBA00008610"/>
    </source>
</evidence>
<keyword evidence="4 7" id="KW-0732">Signal</keyword>
<evidence type="ECO:0000256" key="1">
    <source>
        <dbReference type="ARBA" id="ARBA00004193"/>
    </source>
</evidence>
<feature type="chain" id="PRO_5045134491" evidence="7">
    <location>
        <begin position="31"/>
        <end position="352"/>
    </location>
</feature>
<evidence type="ECO:0000256" key="3">
    <source>
        <dbReference type="ARBA" id="ARBA00022475"/>
    </source>
</evidence>
<dbReference type="Pfam" id="PF02608">
    <property type="entry name" value="Bmp"/>
    <property type="match status" value="1"/>
</dbReference>
<keyword evidence="10" id="KW-1185">Reference proteome</keyword>
<evidence type="ECO:0000313" key="9">
    <source>
        <dbReference type="EMBL" id="MDQ0515902.1"/>
    </source>
</evidence>
<reference evidence="9 10" key="1">
    <citation type="submission" date="2023-07" db="EMBL/GenBank/DDBJ databases">
        <title>Genomic Encyclopedia of Type Strains, Phase IV (KMG-IV): sequencing the most valuable type-strain genomes for metagenomic binning, comparative biology and taxonomic classification.</title>
        <authorList>
            <person name="Goeker M."/>
        </authorList>
    </citation>
    <scope>NUCLEOTIDE SEQUENCE [LARGE SCALE GENOMIC DNA]</scope>
    <source>
        <strain evidence="9 10">B1-1</strain>
    </source>
</reference>
<name>A0ABU0M4L3_9HYPH</name>
<dbReference type="SUPFAM" id="SSF53822">
    <property type="entry name" value="Periplasmic binding protein-like I"/>
    <property type="match status" value="1"/>
</dbReference>
<comment type="caution">
    <text evidence="9">The sequence shown here is derived from an EMBL/GenBank/DDBJ whole genome shotgun (WGS) entry which is preliminary data.</text>
</comment>
<sequence length="352" mass="37167">MTKMMKTLTQSAAALTVVAGMGAAVAPATAQTYTKENPLKVALVLNGTLGDKSFFDSAQRGMDQAMKELPVVVKTIEPGYDRSKWQPALADAADGDYDVVITGTFDMAPYVAELAPQYPDKKFILFDDTVDYAKGGFDNVLSVQYRTSTAAYLAGYAAAKVSKTGTMGQILGTEGSVILEFVVGFEQGAKAANPNAKLLRATVNSANPFSDPAKGKELALAQIQQGADVIFPIAGSTGIGALQAVRDAKKLGIGVDSDQAVIFSATDQAQADVILTSVEKRVGESLLLLLKQTLDGTAKYGTSSILGLQEGAVGISENKYYDALVPEDVRKEVKEQEAKIVSGEIKVETTMN</sequence>
<comment type="subcellular location">
    <subcellularLocation>
        <location evidence="1">Cell membrane</location>
        <topology evidence="1">Lipid-anchor</topology>
    </subcellularLocation>
</comment>
<dbReference type="Gene3D" id="3.40.50.2300">
    <property type="match status" value="2"/>
</dbReference>
<keyword evidence="5" id="KW-0472">Membrane</keyword>
<feature type="signal peptide" evidence="7">
    <location>
        <begin position="1"/>
        <end position="30"/>
    </location>
</feature>
<evidence type="ECO:0000256" key="5">
    <source>
        <dbReference type="ARBA" id="ARBA00023136"/>
    </source>
</evidence>
<feature type="domain" description="ABC transporter substrate-binding protein PnrA-like" evidence="8">
    <location>
        <begin position="40"/>
        <end position="348"/>
    </location>
</feature>
<organism evidence="9 10">
    <name type="scientific">Kaistia geumhonensis</name>
    <dbReference type="NCBI Taxonomy" id="410839"/>
    <lineage>
        <taxon>Bacteria</taxon>
        <taxon>Pseudomonadati</taxon>
        <taxon>Pseudomonadota</taxon>
        <taxon>Alphaproteobacteria</taxon>
        <taxon>Hyphomicrobiales</taxon>
        <taxon>Kaistiaceae</taxon>
        <taxon>Kaistia</taxon>
    </lineage>
</organism>
<evidence type="ECO:0000256" key="7">
    <source>
        <dbReference type="SAM" id="SignalP"/>
    </source>
</evidence>
<evidence type="ECO:0000313" key="10">
    <source>
        <dbReference type="Proteomes" id="UP001223743"/>
    </source>
</evidence>
<dbReference type="Proteomes" id="UP001223743">
    <property type="component" value="Unassembled WGS sequence"/>
</dbReference>
<dbReference type="RefSeq" id="WP_266280298.1">
    <property type="nucleotide sequence ID" value="NZ_JAPKNF010000001.1"/>
</dbReference>
<comment type="similarity">
    <text evidence="2">Belongs to the BMP lipoprotein family.</text>
</comment>
<gene>
    <name evidence="9" type="ORF">QO015_001515</name>
</gene>
<evidence type="ECO:0000256" key="6">
    <source>
        <dbReference type="ARBA" id="ARBA00023288"/>
    </source>
</evidence>
<proteinExistence type="inferred from homology"/>
<protein>
    <submittedName>
        <fullName evidence="9">Basic membrane protein A</fullName>
    </submittedName>
</protein>
<dbReference type="PANTHER" id="PTHR34296">
    <property type="entry name" value="TRANSCRIPTIONAL ACTIVATOR PROTEIN MED"/>
    <property type="match status" value="1"/>
</dbReference>
<evidence type="ECO:0000259" key="8">
    <source>
        <dbReference type="Pfam" id="PF02608"/>
    </source>
</evidence>